<dbReference type="EMBL" id="CM047586">
    <property type="protein sequence ID" value="KAI9909123.1"/>
    <property type="molecule type" value="Genomic_DNA"/>
</dbReference>
<organism evidence="1 2">
    <name type="scientific">Peronosclerospora sorghi</name>
    <dbReference type="NCBI Taxonomy" id="230839"/>
    <lineage>
        <taxon>Eukaryota</taxon>
        <taxon>Sar</taxon>
        <taxon>Stramenopiles</taxon>
        <taxon>Oomycota</taxon>
        <taxon>Peronosporomycetes</taxon>
        <taxon>Peronosporales</taxon>
        <taxon>Peronosporaceae</taxon>
        <taxon>Peronosclerospora</taxon>
    </lineage>
</organism>
<name>A0ACC0VTQ5_9STRA</name>
<evidence type="ECO:0000313" key="1">
    <source>
        <dbReference type="EMBL" id="KAI9909123.1"/>
    </source>
</evidence>
<comment type="caution">
    <text evidence="1">The sequence shown here is derived from an EMBL/GenBank/DDBJ whole genome shotgun (WGS) entry which is preliminary data.</text>
</comment>
<evidence type="ECO:0000313" key="2">
    <source>
        <dbReference type="Proteomes" id="UP001163321"/>
    </source>
</evidence>
<sequence>MGRDLFLGTTELQFHMSRRNLEAQDRVERLRNSAFAESREADGIQTTRRCIEGASVQGKWNNPMLLRAHGDSQAALNTMFLQAQQRKDCPSGSTSLGRWSRHARDRTLCGMGLMGIMKSCQWAEQHGGAQRVQAVASVAASSGCRRTAQLQAVVIRLPEHITYRRALQVLGSHDPLERTSVKGDAARPPAFQPLVPSKEASRTRCSATTTTTGRLKPRNSSSRLRADSWTPLHAPNQASVSTYHVVPRV</sequence>
<gene>
    <name evidence="1" type="ORF">PsorP6_015176</name>
</gene>
<protein>
    <submittedName>
        <fullName evidence="1">Uncharacterized protein</fullName>
    </submittedName>
</protein>
<reference evidence="1 2" key="1">
    <citation type="journal article" date="2022" name="bioRxiv">
        <title>The genome of the oomycete Peronosclerospora sorghi, a cosmopolitan pathogen of maize and sorghum, is inflated with dispersed pseudogenes.</title>
        <authorList>
            <person name="Fletcher K."/>
            <person name="Martin F."/>
            <person name="Isakeit T."/>
            <person name="Cavanaugh K."/>
            <person name="Magill C."/>
            <person name="Michelmore R."/>
        </authorList>
    </citation>
    <scope>NUCLEOTIDE SEQUENCE [LARGE SCALE GENOMIC DNA]</scope>
    <source>
        <strain evidence="1">P6</strain>
    </source>
</reference>
<accession>A0ACC0VTQ5</accession>
<keyword evidence="2" id="KW-1185">Reference proteome</keyword>
<proteinExistence type="predicted"/>
<dbReference type="Proteomes" id="UP001163321">
    <property type="component" value="Chromosome 7"/>
</dbReference>